<evidence type="ECO:0000313" key="1">
    <source>
        <dbReference type="EMBL" id="MBC3539980.1"/>
    </source>
</evidence>
<accession>A0ABR6VS35</accession>
<protein>
    <submittedName>
        <fullName evidence="1">Uncharacterized protein</fullName>
    </submittedName>
</protein>
<comment type="caution">
    <text evidence="1">The sequence shown here is derived from an EMBL/GenBank/DDBJ whole genome shotgun (WGS) entry which is preliminary data.</text>
</comment>
<evidence type="ECO:0000313" key="2">
    <source>
        <dbReference type="Proteomes" id="UP000659698"/>
    </source>
</evidence>
<dbReference type="EMBL" id="JACOAF010000022">
    <property type="protein sequence ID" value="MBC3539980.1"/>
    <property type="molecule type" value="Genomic_DNA"/>
</dbReference>
<reference evidence="1 2" key="1">
    <citation type="journal article" date="2019" name="Int. J. Syst. Evol. Microbiol.">
        <title>Rufibacter sediminis sp. nov., isolated from freshwater lake sediment.</title>
        <authorList>
            <person name="Qu J.H."/>
            <person name="Zhang L.J."/>
            <person name="Fu Y.H."/>
            <person name="Li H.F."/>
        </authorList>
    </citation>
    <scope>NUCLEOTIDE SEQUENCE [LARGE SCALE GENOMIC DNA]</scope>
    <source>
        <strain evidence="1 2">H-1</strain>
    </source>
</reference>
<proteinExistence type="predicted"/>
<gene>
    <name evidence="1" type="ORF">H7U12_09815</name>
</gene>
<organism evidence="1 2">
    <name type="scientific">Rufibacter sediminis</name>
    <dbReference type="NCBI Taxonomy" id="2762756"/>
    <lineage>
        <taxon>Bacteria</taxon>
        <taxon>Pseudomonadati</taxon>
        <taxon>Bacteroidota</taxon>
        <taxon>Cytophagia</taxon>
        <taxon>Cytophagales</taxon>
        <taxon>Hymenobacteraceae</taxon>
        <taxon>Rufibacter</taxon>
    </lineage>
</organism>
<keyword evidence="2" id="KW-1185">Reference proteome</keyword>
<name>A0ABR6VS35_9BACT</name>
<dbReference type="Proteomes" id="UP000659698">
    <property type="component" value="Unassembled WGS sequence"/>
</dbReference>
<dbReference type="PROSITE" id="PS51257">
    <property type="entry name" value="PROKAR_LIPOPROTEIN"/>
    <property type="match status" value="1"/>
</dbReference>
<dbReference type="RefSeq" id="WP_186636747.1">
    <property type="nucleotide sequence ID" value="NZ_JACOAF010000022.1"/>
</dbReference>
<sequence>MRYMILLLLATTTVYSCNHKQDEKATAINAEQKQIVLAATDSTKNMLKSDSLDTKSSLSSNSSKDLKLIPKFEVEVRLSEAAETKLKSENETIIVGADFAGIPKDKSSDYYRHLGWIEVANAKMELRTSRTAVFKNLTYPKAIFDSISEKDFRVDIYVVSGRRSSQNNILDTDFISTRISKVGGKKIIVTGKLIAEMDSLESVIN</sequence>